<organism evidence="3 4">
    <name type="scientific">Corynebacterium tuberculostearicum</name>
    <dbReference type="NCBI Taxonomy" id="38304"/>
    <lineage>
        <taxon>Bacteria</taxon>
        <taxon>Bacillati</taxon>
        <taxon>Actinomycetota</taxon>
        <taxon>Actinomycetes</taxon>
        <taxon>Mycobacteriales</taxon>
        <taxon>Corynebacteriaceae</taxon>
        <taxon>Corynebacterium</taxon>
    </lineage>
</organism>
<feature type="domain" description="Resolvase/invertase-type recombinase catalytic" evidence="1">
    <location>
        <begin position="8"/>
        <end position="155"/>
    </location>
</feature>
<dbReference type="InterPro" id="IPR006119">
    <property type="entry name" value="Resolv_N"/>
</dbReference>
<evidence type="ECO:0000313" key="3">
    <source>
        <dbReference type="EMBL" id="MDV2418335.1"/>
    </source>
</evidence>
<evidence type="ECO:0000313" key="4">
    <source>
        <dbReference type="Proteomes" id="UP001185706"/>
    </source>
</evidence>
<dbReference type="EMBL" id="JAVBIB010000001">
    <property type="protein sequence ID" value="MDV2418335.1"/>
    <property type="molecule type" value="Genomic_DNA"/>
</dbReference>
<dbReference type="SUPFAM" id="SSF53041">
    <property type="entry name" value="Resolvase-like"/>
    <property type="match status" value="1"/>
</dbReference>
<evidence type="ECO:0000259" key="2">
    <source>
        <dbReference type="PROSITE" id="PS51737"/>
    </source>
</evidence>
<dbReference type="Gene3D" id="3.90.1750.20">
    <property type="entry name" value="Putative Large Serine Recombinase, Chain B, Domain 2"/>
    <property type="match status" value="1"/>
</dbReference>
<dbReference type="Proteomes" id="UP001185706">
    <property type="component" value="Unassembled WGS sequence"/>
</dbReference>
<dbReference type="Gene3D" id="3.40.50.1390">
    <property type="entry name" value="Resolvase, N-terminal catalytic domain"/>
    <property type="match status" value="1"/>
</dbReference>
<dbReference type="GO" id="GO:0003677">
    <property type="term" value="F:DNA binding"/>
    <property type="evidence" value="ECO:0007669"/>
    <property type="project" value="InterPro"/>
</dbReference>
<proteinExistence type="predicted"/>
<comment type="caution">
    <text evidence="3">The sequence shown here is derived from an EMBL/GenBank/DDBJ whole genome shotgun (WGS) entry which is preliminary data.</text>
</comment>
<dbReference type="GO" id="GO:0000150">
    <property type="term" value="F:DNA strand exchange activity"/>
    <property type="evidence" value="ECO:0007669"/>
    <property type="project" value="InterPro"/>
</dbReference>
<name>A0AAE4NK49_9CORY</name>
<dbReference type="RefSeq" id="WP_316992964.1">
    <property type="nucleotide sequence ID" value="NZ_JAVBIB010000001.1"/>
</dbReference>
<dbReference type="InterPro" id="IPR050639">
    <property type="entry name" value="SSR_resolvase"/>
</dbReference>
<protein>
    <submittedName>
        <fullName evidence="3">Recombinase family protein</fullName>
    </submittedName>
</protein>
<dbReference type="InterPro" id="IPR011109">
    <property type="entry name" value="DNA_bind_recombinase_dom"/>
</dbReference>
<dbReference type="Pfam" id="PF07508">
    <property type="entry name" value="Recombinase"/>
    <property type="match status" value="1"/>
</dbReference>
<dbReference type="Pfam" id="PF00239">
    <property type="entry name" value="Resolvase"/>
    <property type="match status" value="1"/>
</dbReference>
<gene>
    <name evidence="3" type="ORF">RAE03_00870</name>
</gene>
<dbReference type="AlphaFoldDB" id="A0AAE4NK49"/>
<accession>A0AAE4NK49</accession>
<dbReference type="PANTHER" id="PTHR30461:SF23">
    <property type="entry name" value="DNA RECOMBINASE-RELATED"/>
    <property type="match status" value="1"/>
</dbReference>
<dbReference type="PROSITE" id="PS51737">
    <property type="entry name" value="RECOMBINASE_DNA_BIND"/>
    <property type="match status" value="1"/>
</dbReference>
<evidence type="ECO:0000259" key="1">
    <source>
        <dbReference type="PROSITE" id="PS51736"/>
    </source>
</evidence>
<dbReference type="CDD" id="cd00338">
    <property type="entry name" value="Ser_Recombinase"/>
    <property type="match status" value="1"/>
</dbReference>
<dbReference type="PROSITE" id="PS51736">
    <property type="entry name" value="RECOMBINASES_3"/>
    <property type="match status" value="1"/>
</dbReference>
<sequence>MEDKQPLRAAIYARISLDKKEEAGVKRQVHLCTLQAEADEATIVSTLIDNNVSAFSGEFRPEYDKLLQAIEAREIDIVYVYALDRLTRRTRDTLTLFELCEKHHVKIKATRGYGIDPSDPALRLTIIILGLIAEQESIDRAARIKAACVDRARTGRPKTGGYRMMGYESDAKTIVPEEAQAVLDAADMVVSGKTLREAVREVFDKRGILTTRGNPMTAPTLRDILLNPRMRGMSTFTPTDPDTGYRFNKDREVVGKGSWPAIIGEELGEKIDAVLRDSSRRRNHVGNAPTRYLASVLVCTCGGPMYSRIRTRKDGSKHRFYACKREKIGERHTAIGSEEVDDLVSQVIIARMSKPDALEVLRSALTPEDDTLSEKMQSLFQGRTALLARREALEESVIDGEIDTSTFARVEKKIAAQLARVDEELQKITETLGADPLAVELGAEDVIFADWWESASVEDKRRLTKLLMDIHIQPGKQGAKKFDPTRVKITWKN</sequence>
<dbReference type="PANTHER" id="PTHR30461">
    <property type="entry name" value="DNA-INVERTASE FROM LAMBDOID PROPHAGE"/>
    <property type="match status" value="1"/>
</dbReference>
<dbReference type="SMART" id="SM00857">
    <property type="entry name" value="Resolvase"/>
    <property type="match status" value="1"/>
</dbReference>
<feature type="domain" description="Recombinase" evidence="2">
    <location>
        <begin position="164"/>
        <end position="281"/>
    </location>
</feature>
<reference evidence="3" key="1">
    <citation type="submission" date="2023-08" db="EMBL/GenBank/DDBJ databases">
        <title>Genomic characterization of the C. tuberculostearicum species complex, a ubiquitous member of the human skin microbiome.</title>
        <authorList>
            <person name="Ahmed N."/>
            <person name="Deming C."/>
            <person name="Conlan S."/>
            <person name="Segre J."/>
        </authorList>
    </citation>
    <scope>NUCLEOTIDE SEQUENCE</scope>
    <source>
        <strain evidence="3">CTNIH22</strain>
    </source>
</reference>
<dbReference type="InterPro" id="IPR036162">
    <property type="entry name" value="Resolvase-like_N_sf"/>
</dbReference>
<dbReference type="InterPro" id="IPR038109">
    <property type="entry name" value="DNA_bind_recomb_sf"/>
</dbReference>